<name>A0A0C3NVU6_PISTI</name>
<accession>A0A0C3NVU6</accession>
<dbReference type="EMBL" id="KN832004">
    <property type="protein sequence ID" value="KIN99520.1"/>
    <property type="molecule type" value="Genomic_DNA"/>
</dbReference>
<gene>
    <name evidence="1" type="ORF">M404DRAFT_1004623</name>
</gene>
<sequence>MGGSQMISSSLPVGHADRHEVSFGHYNDICFRTKVTIILYMYPPLYTPHDPYLCYRGFTALAIMLRSYAAIAITITIPSPSSTLSYKVLLCIMMNIICAAI</sequence>
<keyword evidence="2" id="KW-1185">Reference proteome</keyword>
<evidence type="ECO:0000313" key="2">
    <source>
        <dbReference type="Proteomes" id="UP000054217"/>
    </source>
</evidence>
<proteinExistence type="predicted"/>
<dbReference type="InParanoid" id="A0A0C3NVU6"/>
<dbReference type="HOGENOM" id="CLU_2292850_0_0_1"/>
<protein>
    <submittedName>
        <fullName evidence="1">Uncharacterized protein</fullName>
    </submittedName>
</protein>
<evidence type="ECO:0000313" key="1">
    <source>
        <dbReference type="EMBL" id="KIN99520.1"/>
    </source>
</evidence>
<organism evidence="1 2">
    <name type="scientific">Pisolithus tinctorius Marx 270</name>
    <dbReference type="NCBI Taxonomy" id="870435"/>
    <lineage>
        <taxon>Eukaryota</taxon>
        <taxon>Fungi</taxon>
        <taxon>Dikarya</taxon>
        <taxon>Basidiomycota</taxon>
        <taxon>Agaricomycotina</taxon>
        <taxon>Agaricomycetes</taxon>
        <taxon>Agaricomycetidae</taxon>
        <taxon>Boletales</taxon>
        <taxon>Sclerodermatineae</taxon>
        <taxon>Pisolithaceae</taxon>
        <taxon>Pisolithus</taxon>
    </lineage>
</organism>
<reference evidence="2" key="2">
    <citation type="submission" date="2015-01" db="EMBL/GenBank/DDBJ databases">
        <title>Evolutionary Origins and Diversification of the Mycorrhizal Mutualists.</title>
        <authorList>
            <consortium name="DOE Joint Genome Institute"/>
            <consortium name="Mycorrhizal Genomics Consortium"/>
            <person name="Kohler A."/>
            <person name="Kuo A."/>
            <person name="Nagy L.G."/>
            <person name="Floudas D."/>
            <person name="Copeland A."/>
            <person name="Barry K.W."/>
            <person name="Cichocki N."/>
            <person name="Veneault-Fourrey C."/>
            <person name="LaButti K."/>
            <person name="Lindquist E.A."/>
            <person name="Lipzen A."/>
            <person name="Lundell T."/>
            <person name="Morin E."/>
            <person name="Murat C."/>
            <person name="Riley R."/>
            <person name="Ohm R."/>
            <person name="Sun H."/>
            <person name="Tunlid A."/>
            <person name="Henrissat B."/>
            <person name="Grigoriev I.V."/>
            <person name="Hibbett D.S."/>
            <person name="Martin F."/>
        </authorList>
    </citation>
    <scope>NUCLEOTIDE SEQUENCE [LARGE SCALE GENOMIC DNA]</scope>
    <source>
        <strain evidence="2">Marx 270</strain>
    </source>
</reference>
<reference evidence="1 2" key="1">
    <citation type="submission" date="2014-04" db="EMBL/GenBank/DDBJ databases">
        <authorList>
            <consortium name="DOE Joint Genome Institute"/>
            <person name="Kuo A."/>
            <person name="Kohler A."/>
            <person name="Costa M.D."/>
            <person name="Nagy L.G."/>
            <person name="Floudas D."/>
            <person name="Copeland A."/>
            <person name="Barry K.W."/>
            <person name="Cichocki N."/>
            <person name="Veneault-Fourrey C."/>
            <person name="LaButti K."/>
            <person name="Lindquist E.A."/>
            <person name="Lipzen A."/>
            <person name="Lundell T."/>
            <person name="Morin E."/>
            <person name="Murat C."/>
            <person name="Sun H."/>
            <person name="Tunlid A."/>
            <person name="Henrissat B."/>
            <person name="Grigoriev I.V."/>
            <person name="Hibbett D.S."/>
            <person name="Martin F."/>
            <person name="Nordberg H.P."/>
            <person name="Cantor M.N."/>
            <person name="Hua S.X."/>
        </authorList>
    </citation>
    <scope>NUCLEOTIDE SEQUENCE [LARGE SCALE GENOMIC DNA]</scope>
    <source>
        <strain evidence="1 2">Marx 270</strain>
    </source>
</reference>
<dbReference type="AlphaFoldDB" id="A0A0C3NVU6"/>
<dbReference type="Proteomes" id="UP000054217">
    <property type="component" value="Unassembled WGS sequence"/>
</dbReference>